<feature type="site" description="Transition state stabilizer" evidence="3">
    <location>
        <position position="16"/>
    </location>
</feature>
<feature type="site" description="Positions MEP for the nucleophilic attack" evidence="3">
    <location>
        <position position="158"/>
    </location>
</feature>
<protein>
    <recommendedName>
        <fullName evidence="3">2-C-methyl-D-erythritol 4-phosphate cytidylyltransferase</fullName>
        <ecNumber evidence="3">2.7.7.60</ecNumber>
    </recommendedName>
    <alternativeName>
        <fullName evidence="3">4-diphosphocytidyl-2C-methyl-D-erythritol synthase</fullName>
    </alternativeName>
    <alternativeName>
        <fullName evidence="3">MEP cytidylyltransferase</fullName>
        <shortName evidence="3">MCT</shortName>
    </alternativeName>
</protein>
<dbReference type="SUPFAM" id="SSF53448">
    <property type="entry name" value="Nucleotide-diphospho-sugar transferases"/>
    <property type="match status" value="1"/>
</dbReference>
<feature type="site" description="Transition state stabilizer" evidence="3">
    <location>
        <position position="23"/>
    </location>
</feature>
<comment type="similarity">
    <text evidence="3">Belongs to the IspD/TarI cytidylyltransferase family. IspD subfamily.</text>
</comment>
<comment type="catalytic activity">
    <reaction evidence="3">
        <text>2-C-methyl-D-erythritol 4-phosphate + CTP + H(+) = 4-CDP-2-C-methyl-D-erythritol + diphosphate</text>
        <dbReference type="Rhea" id="RHEA:13429"/>
        <dbReference type="ChEBI" id="CHEBI:15378"/>
        <dbReference type="ChEBI" id="CHEBI:33019"/>
        <dbReference type="ChEBI" id="CHEBI:37563"/>
        <dbReference type="ChEBI" id="CHEBI:57823"/>
        <dbReference type="ChEBI" id="CHEBI:58262"/>
        <dbReference type="EC" id="2.7.7.60"/>
    </reaction>
</comment>
<dbReference type="CDD" id="cd02516">
    <property type="entry name" value="CDP-ME_synthetase"/>
    <property type="match status" value="1"/>
</dbReference>
<dbReference type="EC" id="2.7.7.60" evidence="3"/>
<dbReference type="Pfam" id="PF01128">
    <property type="entry name" value="IspD"/>
    <property type="match status" value="1"/>
</dbReference>
<dbReference type="RefSeq" id="WP_036790812.1">
    <property type="nucleotide sequence ID" value="NZ_JQZV01000013.1"/>
</dbReference>
<reference evidence="4 5" key="1">
    <citation type="submission" date="2014-08" db="EMBL/GenBank/DDBJ databases">
        <title>Porphyromonas canoris strain:OH2762 Genome sequencing.</title>
        <authorList>
            <person name="Wallis C."/>
            <person name="Deusch O."/>
            <person name="O'Flynn C."/>
            <person name="Davis I."/>
            <person name="Jospin G."/>
            <person name="Darling A.E."/>
            <person name="Coil D.A."/>
            <person name="Alexiev A."/>
            <person name="Horsfall A."/>
            <person name="Kirkwood N."/>
            <person name="Harris S."/>
            <person name="Eisen J.A."/>
        </authorList>
    </citation>
    <scope>NUCLEOTIDE SEQUENCE [LARGE SCALE GENOMIC DNA]</scope>
    <source>
        <strain evidence="5">COT-108 OH2762</strain>
    </source>
</reference>
<comment type="function">
    <text evidence="3">Catalyzes the formation of 4-diphosphocytidyl-2-C-methyl-D-erythritol from CTP and 2-C-methyl-D-erythritol 4-phosphate (MEP).</text>
</comment>
<gene>
    <name evidence="3" type="primary">ispD</name>
    <name evidence="4" type="ORF">HQ43_05645</name>
</gene>
<dbReference type="PANTHER" id="PTHR32125:SF4">
    <property type="entry name" value="2-C-METHYL-D-ERYTHRITOL 4-PHOSPHATE CYTIDYLYLTRANSFERASE, CHLOROPLASTIC"/>
    <property type="match status" value="1"/>
</dbReference>
<keyword evidence="3" id="KW-0414">Isoprene biosynthesis</keyword>
<name>A0ABR4XIS0_9PORP</name>
<dbReference type="NCBIfam" id="TIGR00453">
    <property type="entry name" value="ispD"/>
    <property type="match status" value="1"/>
</dbReference>
<dbReference type="PANTHER" id="PTHR32125">
    <property type="entry name" value="2-C-METHYL-D-ERYTHRITOL 4-PHOSPHATE CYTIDYLYLTRANSFERASE, CHLOROPLASTIC"/>
    <property type="match status" value="1"/>
</dbReference>
<keyword evidence="1 3" id="KW-0808">Transferase</keyword>
<dbReference type="InterPro" id="IPR034683">
    <property type="entry name" value="IspD/TarI"/>
</dbReference>
<evidence type="ECO:0000313" key="5">
    <source>
        <dbReference type="Proteomes" id="UP000030101"/>
    </source>
</evidence>
<comment type="pathway">
    <text evidence="3">Isoprenoid biosynthesis; isopentenyl diphosphate biosynthesis via DXP pathway; isopentenyl diphosphate from 1-deoxy-D-xylulose 5-phosphate: step 2/6.</text>
</comment>
<evidence type="ECO:0000256" key="3">
    <source>
        <dbReference type="HAMAP-Rule" id="MF_00108"/>
    </source>
</evidence>
<evidence type="ECO:0000313" key="4">
    <source>
        <dbReference type="EMBL" id="KGN91599.1"/>
    </source>
</evidence>
<proteinExistence type="inferred from homology"/>
<dbReference type="InterPro" id="IPR050088">
    <property type="entry name" value="IspD/TarI_cytidylyltransf_bact"/>
</dbReference>
<dbReference type="EMBL" id="JQZV01000013">
    <property type="protein sequence ID" value="KGN91599.1"/>
    <property type="molecule type" value="Genomic_DNA"/>
</dbReference>
<comment type="caution">
    <text evidence="4">The sequence shown here is derived from an EMBL/GenBank/DDBJ whole genome shotgun (WGS) entry which is preliminary data.</text>
</comment>
<accession>A0ABR4XIS0</accession>
<dbReference type="InterPro" id="IPR001228">
    <property type="entry name" value="IspD"/>
</dbReference>
<dbReference type="InterPro" id="IPR029044">
    <property type="entry name" value="Nucleotide-diphossugar_trans"/>
</dbReference>
<sequence>MKKRIAVIVAGGSGQRMQNTLPKQFMEVNGLPVIFHTIKAFHTYDPAIEIVVVIPEAHRNTFLSLTEKYRFDIPVTLVNGGATRTESVMSGLLSIPQKEDTIVAIHDGVRPNISPKLLDRLFTTSERNSNACVIPVVESTNSLRKITSEKRETLPVDRSTIVEVQTPQLFRSDQIKRAYDKALKSDLSFTDDASLFQWYYKKSPLLVEGESENIKITRPIDIELISKLLSQS</sequence>
<dbReference type="Proteomes" id="UP000030101">
    <property type="component" value="Unassembled WGS sequence"/>
</dbReference>
<keyword evidence="5" id="KW-1185">Reference proteome</keyword>
<organism evidence="4 5">
    <name type="scientific">Porphyromonas canoris</name>
    <dbReference type="NCBI Taxonomy" id="36875"/>
    <lineage>
        <taxon>Bacteria</taxon>
        <taxon>Pseudomonadati</taxon>
        <taxon>Bacteroidota</taxon>
        <taxon>Bacteroidia</taxon>
        <taxon>Bacteroidales</taxon>
        <taxon>Porphyromonadaceae</taxon>
        <taxon>Porphyromonas</taxon>
    </lineage>
</organism>
<evidence type="ECO:0000256" key="2">
    <source>
        <dbReference type="ARBA" id="ARBA00022695"/>
    </source>
</evidence>
<dbReference type="HAMAP" id="MF_00108">
    <property type="entry name" value="IspD"/>
    <property type="match status" value="1"/>
</dbReference>
<evidence type="ECO:0000256" key="1">
    <source>
        <dbReference type="ARBA" id="ARBA00022679"/>
    </source>
</evidence>
<feature type="site" description="Positions MEP for the nucleophilic attack" evidence="3">
    <location>
        <position position="215"/>
    </location>
</feature>
<keyword evidence="2 3" id="KW-0548">Nucleotidyltransferase</keyword>
<dbReference type="Gene3D" id="3.90.550.10">
    <property type="entry name" value="Spore Coat Polysaccharide Biosynthesis Protein SpsA, Chain A"/>
    <property type="match status" value="1"/>
</dbReference>